<keyword evidence="1" id="KW-0472">Membrane</keyword>
<gene>
    <name evidence="2" type="ORF">Clacol_006748</name>
</gene>
<evidence type="ECO:0000313" key="2">
    <source>
        <dbReference type="EMBL" id="GJJ12505.1"/>
    </source>
</evidence>
<protein>
    <recommendedName>
        <fullName evidence="4">Tetraspanin</fullName>
    </recommendedName>
</protein>
<reference evidence="2" key="1">
    <citation type="submission" date="2021-10" db="EMBL/GenBank/DDBJ databases">
        <title>De novo Genome Assembly of Clathrus columnatus (Basidiomycota, Fungi) Using Illumina and Nanopore Sequence Data.</title>
        <authorList>
            <person name="Ogiso-Tanaka E."/>
            <person name="Itagaki H."/>
            <person name="Hosoya T."/>
            <person name="Hosaka K."/>
        </authorList>
    </citation>
    <scope>NUCLEOTIDE SEQUENCE</scope>
    <source>
        <strain evidence="2">MO-923</strain>
    </source>
</reference>
<feature type="transmembrane region" description="Helical" evidence="1">
    <location>
        <begin position="51"/>
        <end position="70"/>
    </location>
</feature>
<keyword evidence="1" id="KW-0812">Transmembrane</keyword>
<feature type="transmembrane region" description="Helical" evidence="1">
    <location>
        <begin position="174"/>
        <end position="196"/>
    </location>
</feature>
<comment type="caution">
    <text evidence="2">The sequence shown here is derived from an EMBL/GenBank/DDBJ whole genome shotgun (WGS) entry which is preliminary data.</text>
</comment>
<sequence>MASRRTLAFWSFFDVCLLAAGIICLIFAIVWNGSGDPLRHLVIDNGYLDAGLVFGALFLATFAFSIVAIIQPNHVILPLAILNWALIVDALAVVTIGTIIWWATLRERANFDEAFEKTTVDIRLVLQNQLQCCGYFATNDSTLVNQGFCSVINNATQPCVGPITSFADITLNDIFTTVYGFAAVLIGLFLATLCVIKKASTILKARTSDSYFYTDLLFIYQRQEVERFKQIDSKRGRYSCKRLSTVVPGRSRDELVFDIMARRPPPSALKLYQGPMPTRSHPKHTLPARPCPALALPKLMPLYDIFFATSMQKSVFSDLRLPLEISGGEKGQDDAVTYSPLRGPWDRSRSFDESHIAIETLLKHPEPVVYAPMLI</sequence>
<feature type="transmembrane region" description="Helical" evidence="1">
    <location>
        <begin position="7"/>
        <end position="31"/>
    </location>
</feature>
<dbReference type="AlphaFoldDB" id="A0AAV5AKP7"/>
<keyword evidence="3" id="KW-1185">Reference proteome</keyword>
<name>A0AAV5AKP7_9AGAM</name>
<evidence type="ECO:0008006" key="4">
    <source>
        <dbReference type="Google" id="ProtNLM"/>
    </source>
</evidence>
<evidence type="ECO:0000256" key="1">
    <source>
        <dbReference type="SAM" id="Phobius"/>
    </source>
</evidence>
<feature type="transmembrane region" description="Helical" evidence="1">
    <location>
        <begin position="82"/>
        <end position="103"/>
    </location>
</feature>
<organism evidence="2 3">
    <name type="scientific">Clathrus columnatus</name>
    <dbReference type="NCBI Taxonomy" id="1419009"/>
    <lineage>
        <taxon>Eukaryota</taxon>
        <taxon>Fungi</taxon>
        <taxon>Dikarya</taxon>
        <taxon>Basidiomycota</taxon>
        <taxon>Agaricomycotina</taxon>
        <taxon>Agaricomycetes</taxon>
        <taxon>Phallomycetidae</taxon>
        <taxon>Phallales</taxon>
        <taxon>Clathraceae</taxon>
        <taxon>Clathrus</taxon>
    </lineage>
</organism>
<dbReference type="Proteomes" id="UP001050691">
    <property type="component" value="Unassembled WGS sequence"/>
</dbReference>
<proteinExistence type="predicted"/>
<evidence type="ECO:0000313" key="3">
    <source>
        <dbReference type="Proteomes" id="UP001050691"/>
    </source>
</evidence>
<dbReference type="EMBL" id="BPWL01000007">
    <property type="protein sequence ID" value="GJJ12505.1"/>
    <property type="molecule type" value="Genomic_DNA"/>
</dbReference>
<accession>A0AAV5AKP7</accession>
<keyword evidence="1" id="KW-1133">Transmembrane helix</keyword>